<dbReference type="AlphaFoldDB" id="A0A317E3Q4"/>
<keyword evidence="1" id="KW-0732">Signal</keyword>
<name>A0A317E3Q4_9PROT</name>
<evidence type="ECO:0000313" key="2">
    <source>
        <dbReference type="EMBL" id="PWR19695.1"/>
    </source>
</evidence>
<accession>A0A317E3Q4</accession>
<gene>
    <name evidence="2" type="ORF">DKG75_14605</name>
</gene>
<protein>
    <recommendedName>
        <fullName evidence="4">DUF3617 domain-containing protein</fullName>
    </recommendedName>
</protein>
<dbReference type="EMBL" id="QGLF01000004">
    <property type="protein sequence ID" value="PWR19695.1"/>
    <property type="molecule type" value="Genomic_DNA"/>
</dbReference>
<keyword evidence="3" id="KW-1185">Reference proteome</keyword>
<reference evidence="3" key="1">
    <citation type="submission" date="2018-05" db="EMBL/GenBank/DDBJ databases">
        <title>Zavarzinia sp. HR-AS.</title>
        <authorList>
            <person name="Lee Y."/>
            <person name="Jeon C.O."/>
        </authorList>
    </citation>
    <scope>NUCLEOTIDE SEQUENCE [LARGE SCALE GENOMIC DNA]</scope>
    <source>
        <strain evidence="3">DSM 1231</strain>
    </source>
</reference>
<evidence type="ECO:0000256" key="1">
    <source>
        <dbReference type="SAM" id="SignalP"/>
    </source>
</evidence>
<dbReference type="RefSeq" id="WP_109921869.1">
    <property type="nucleotide sequence ID" value="NZ_QGLF01000004.1"/>
</dbReference>
<comment type="caution">
    <text evidence="2">The sequence shown here is derived from an EMBL/GenBank/DDBJ whole genome shotgun (WGS) entry which is preliminary data.</text>
</comment>
<organism evidence="2 3">
    <name type="scientific">Zavarzinia compransoris</name>
    <dbReference type="NCBI Taxonomy" id="1264899"/>
    <lineage>
        <taxon>Bacteria</taxon>
        <taxon>Pseudomonadati</taxon>
        <taxon>Pseudomonadota</taxon>
        <taxon>Alphaproteobacteria</taxon>
        <taxon>Rhodospirillales</taxon>
        <taxon>Zavarziniaceae</taxon>
        <taxon>Zavarzinia</taxon>
    </lineage>
</organism>
<feature type="signal peptide" evidence="1">
    <location>
        <begin position="1"/>
        <end position="20"/>
    </location>
</feature>
<feature type="chain" id="PRO_5016353446" description="DUF3617 domain-containing protein" evidence="1">
    <location>
        <begin position="21"/>
        <end position="135"/>
    </location>
</feature>
<evidence type="ECO:0008006" key="4">
    <source>
        <dbReference type="Google" id="ProtNLM"/>
    </source>
</evidence>
<proteinExistence type="predicted"/>
<dbReference type="Proteomes" id="UP000246077">
    <property type="component" value="Unassembled WGS sequence"/>
</dbReference>
<dbReference type="OrthoDB" id="7279270at2"/>
<evidence type="ECO:0000313" key="3">
    <source>
        <dbReference type="Proteomes" id="UP000246077"/>
    </source>
</evidence>
<sequence>MRNRAALFLAALLVPAAAAAAEVQVEGRWVLDPALSLVTLTANNAASPAEAAQVVALFRDAEIRFKGGNAQISVGPLPVTCGWTWGEGREIRLTACKDKRQQPAPAGPVRLELGTDGALRYVEDGGSALAFKPAR</sequence>